<evidence type="ECO:0000313" key="3">
    <source>
        <dbReference type="Proteomes" id="UP001558535"/>
    </source>
</evidence>
<accession>A0ABV3WI76</accession>
<sequence length="115" mass="11436">MTNRTISFSRWAALLVPACLALNGCMSTTPDFDRHFGESVRSFTAAQIIDPDAATKNPSTPGVDGKAAVGAMANYSASFKAPPRTANAFVIGVGGSGAGGAAADSGGMAAPANGE</sequence>
<reference evidence="2 3" key="1">
    <citation type="submission" date="2024-07" db="EMBL/GenBank/DDBJ databases">
        <title>A survey of Mimosa microsymbionts across Brazilian biomes reveals a high diversity of Paraburkholderia nodulating endemic species, but also that Cupriavidus is common as a symbiont of widespread species.</title>
        <authorList>
            <person name="Rouws L."/>
            <person name="Barauna A."/>
            <person name="Beukes C."/>
            <person name="Rouws J.R.C."/>
            <person name="De Faria S.M."/>
            <person name="Gross E."/>
            <person name="Bueno Dos Reis Junior F."/>
            <person name="Simon M.F."/>
            <person name="Maluk M."/>
            <person name="Odee D.W."/>
            <person name="Kenicer G."/>
            <person name="Young J.P.W."/>
            <person name="Reis V.M."/>
            <person name="Zilli J."/>
            <person name="James E.K."/>
        </authorList>
    </citation>
    <scope>NUCLEOTIDE SEQUENCE [LARGE SCALE GENOMIC DNA]</scope>
    <source>
        <strain evidence="2 3">BR14375</strain>
    </source>
</reference>
<organism evidence="2 3">
    <name type="scientific">Paraburkholderia phenoliruptrix</name>
    <dbReference type="NCBI Taxonomy" id="252970"/>
    <lineage>
        <taxon>Bacteria</taxon>
        <taxon>Pseudomonadati</taxon>
        <taxon>Pseudomonadota</taxon>
        <taxon>Betaproteobacteria</taxon>
        <taxon>Burkholderiales</taxon>
        <taxon>Burkholderiaceae</taxon>
        <taxon>Paraburkholderia</taxon>
    </lineage>
</organism>
<evidence type="ECO:0000313" key="2">
    <source>
        <dbReference type="EMBL" id="MEX3752872.1"/>
    </source>
</evidence>
<comment type="caution">
    <text evidence="2">The sequence shown here is derived from an EMBL/GenBank/DDBJ whole genome shotgun (WGS) entry which is preliminary data.</text>
</comment>
<dbReference type="RefSeq" id="WP_310109600.1">
    <property type="nucleotide sequence ID" value="NZ_CP168530.1"/>
</dbReference>
<evidence type="ECO:0000256" key="1">
    <source>
        <dbReference type="SAM" id="SignalP"/>
    </source>
</evidence>
<protein>
    <recommendedName>
        <fullName evidence="4">Lipoprotein</fullName>
    </recommendedName>
</protein>
<keyword evidence="1" id="KW-0732">Signal</keyword>
<dbReference type="EMBL" id="JBFPKE010000010">
    <property type="protein sequence ID" value="MEX3752872.1"/>
    <property type="molecule type" value="Genomic_DNA"/>
</dbReference>
<evidence type="ECO:0008006" key="4">
    <source>
        <dbReference type="Google" id="ProtNLM"/>
    </source>
</evidence>
<name>A0ABV3WI76_9BURK</name>
<proteinExistence type="predicted"/>
<gene>
    <name evidence="2" type="ORF">AB3X84_23035</name>
</gene>
<feature type="chain" id="PRO_5046239826" description="Lipoprotein" evidence="1">
    <location>
        <begin position="22"/>
        <end position="115"/>
    </location>
</feature>
<feature type="signal peptide" evidence="1">
    <location>
        <begin position="1"/>
        <end position="21"/>
    </location>
</feature>
<keyword evidence="3" id="KW-1185">Reference proteome</keyword>
<dbReference type="Proteomes" id="UP001558535">
    <property type="component" value="Unassembled WGS sequence"/>
</dbReference>